<organism evidence="6 7">
    <name type="scientific">Cohnella hashimotonis</name>
    <dbReference type="NCBI Taxonomy" id="2826895"/>
    <lineage>
        <taxon>Bacteria</taxon>
        <taxon>Bacillati</taxon>
        <taxon>Bacillota</taxon>
        <taxon>Bacilli</taxon>
        <taxon>Bacillales</taxon>
        <taxon>Paenibacillaceae</taxon>
        <taxon>Cohnella</taxon>
    </lineage>
</organism>
<dbReference type="RefSeq" id="WP_282910511.1">
    <property type="nucleotide sequence ID" value="NZ_JAGRPV010000001.1"/>
</dbReference>
<evidence type="ECO:0000259" key="4">
    <source>
        <dbReference type="Pfam" id="PF00370"/>
    </source>
</evidence>
<dbReference type="InterPro" id="IPR043129">
    <property type="entry name" value="ATPase_NBD"/>
</dbReference>
<accession>A0ABT6TLM7</accession>
<dbReference type="Proteomes" id="UP001161691">
    <property type="component" value="Unassembled WGS sequence"/>
</dbReference>
<keyword evidence="7" id="KW-1185">Reference proteome</keyword>
<evidence type="ECO:0000313" key="6">
    <source>
        <dbReference type="EMBL" id="MDI4647763.1"/>
    </source>
</evidence>
<evidence type="ECO:0000256" key="1">
    <source>
        <dbReference type="ARBA" id="ARBA00009156"/>
    </source>
</evidence>
<proteinExistence type="inferred from homology"/>
<comment type="caution">
    <text evidence="6">The sequence shown here is derived from an EMBL/GenBank/DDBJ whole genome shotgun (WGS) entry which is preliminary data.</text>
</comment>
<gene>
    <name evidence="6" type="ORF">KB449_22615</name>
</gene>
<feature type="domain" description="Carbohydrate kinase FGGY N-terminal" evidence="4">
    <location>
        <begin position="16"/>
        <end position="257"/>
    </location>
</feature>
<keyword evidence="3 6" id="KW-0418">Kinase</keyword>
<sequence>MSIRSDADRSEYRHRYTIGLDLGTSAVKGVLLSAAGEVVARARTETRLDAYPDGRVEFDAEALFGLTADAIRQLSAALPADGRVAGLCMASASGNTVLLNERGEPMRPAISWMDARVKDEMDVKLGKLTPAAVHERTGWPLLKAFPLAHLSWLSVHEPDLLKRSAKVGMSTEYMLYRLTGEWAIDPSQATTFYLQDQQTQVWHAPYLRALGIPEEKLPRLVATGSVLGRITDAASALTGLPAGTPVAAGCFDHPAAARGAGVLDEGGLLLSCGTSWVGFTPLSERSQVVGNGMLTDPFLQPNGPWGAMFSLPAIAVSVDRIVREYISDAPDRYESFSALAAAAAPGARGLLINPLLEAGTGRWKGVAASDLASAVMAGTAYLLQSHIDRLARAGIRFTSVTMVGGPSDTHPWPQIVADVLGVEVHTVNGSCAGAAGAALLATVAAGLYPDEREAFKQAAFPKLTRRPDREAHEIYVRQYEAFARRFPTE</sequence>
<feature type="domain" description="Carbohydrate kinase FGGY C-terminal" evidence="5">
    <location>
        <begin position="343"/>
        <end position="445"/>
    </location>
</feature>
<dbReference type="Pfam" id="PF00370">
    <property type="entry name" value="FGGY_N"/>
    <property type="match status" value="1"/>
</dbReference>
<protein>
    <submittedName>
        <fullName evidence="6">FGGY family carbohydrate kinase</fullName>
    </submittedName>
</protein>
<keyword evidence="2" id="KW-0808">Transferase</keyword>
<dbReference type="PANTHER" id="PTHR43095">
    <property type="entry name" value="SUGAR KINASE"/>
    <property type="match status" value="1"/>
</dbReference>
<evidence type="ECO:0000256" key="3">
    <source>
        <dbReference type="ARBA" id="ARBA00022777"/>
    </source>
</evidence>
<name>A0ABT6TLM7_9BACL</name>
<dbReference type="Pfam" id="PF02782">
    <property type="entry name" value="FGGY_C"/>
    <property type="match status" value="1"/>
</dbReference>
<evidence type="ECO:0000256" key="2">
    <source>
        <dbReference type="ARBA" id="ARBA00022679"/>
    </source>
</evidence>
<dbReference type="SUPFAM" id="SSF53067">
    <property type="entry name" value="Actin-like ATPase domain"/>
    <property type="match status" value="2"/>
</dbReference>
<evidence type="ECO:0000259" key="5">
    <source>
        <dbReference type="Pfam" id="PF02782"/>
    </source>
</evidence>
<evidence type="ECO:0000313" key="7">
    <source>
        <dbReference type="Proteomes" id="UP001161691"/>
    </source>
</evidence>
<dbReference type="InterPro" id="IPR018484">
    <property type="entry name" value="FGGY_N"/>
</dbReference>
<dbReference type="PANTHER" id="PTHR43095:SF5">
    <property type="entry name" value="XYLULOSE KINASE"/>
    <property type="match status" value="1"/>
</dbReference>
<reference evidence="6" key="1">
    <citation type="submission" date="2023-04" db="EMBL/GenBank/DDBJ databases">
        <title>Comparative genomic analysis of Cohnella hashimotonis sp. nov., isolated from the International Space Station.</title>
        <authorList>
            <person name="Venkateswaran K."/>
            <person name="Simpson A."/>
        </authorList>
    </citation>
    <scope>NUCLEOTIDE SEQUENCE</scope>
    <source>
        <strain evidence="6">F6_2S_P_1</strain>
    </source>
</reference>
<dbReference type="GO" id="GO:0016301">
    <property type="term" value="F:kinase activity"/>
    <property type="evidence" value="ECO:0007669"/>
    <property type="project" value="UniProtKB-KW"/>
</dbReference>
<dbReference type="PIRSF" id="PIRSF000538">
    <property type="entry name" value="GlpK"/>
    <property type="match status" value="1"/>
</dbReference>
<dbReference type="Gene3D" id="3.30.420.40">
    <property type="match status" value="2"/>
</dbReference>
<dbReference type="CDD" id="cd07773">
    <property type="entry name" value="ASKHA_NBD_FGGY_FK"/>
    <property type="match status" value="1"/>
</dbReference>
<comment type="similarity">
    <text evidence="1">Belongs to the FGGY kinase family.</text>
</comment>
<dbReference type="EMBL" id="JAGRPV010000001">
    <property type="protein sequence ID" value="MDI4647763.1"/>
    <property type="molecule type" value="Genomic_DNA"/>
</dbReference>
<dbReference type="InterPro" id="IPR050406">
    <property type="entry name" value="FGGY_Carb_Kinase"/>
</dbReference>
<dbReference type="InterPro" id="IPR018485">
    <property type="entry name" value="FGGY_C"/>
</dbReference>
<dbReference type="InterPro" id="IPR000577">
    <property type="entry name" value="Carb_kinase_FGGY"/>
</dbReference>